<accession>A0A1H4DFE4</accession>
<dbReference type="GO" id="GO:0006261">
    <property type="term" value="P:DNA-templated DNA replication"/>
    <property type="evidence" value="ECO:0007669"/>
    <property type="project" value="TreeGrafter"/>
</dbReference>
<gene>
    <name evidence="12" type="ORF">SAMN05192564_102810</name>
</gene>
<dbReference type="PANTHER" id="PTHR34388:SF1">
    <property type="entry name" value="DNA POLYMERASE III SUBUNIT DELTA"/>
    <property type="match status" value="1"/>
</dbReference>
<dbReference type="SUPFAM" id="SSF52540">
    <property type="entry name" value="P-loop containing nucleoside triphosphate hydrolases"/>
    <property type="match status" value="1"/>
</dbReference>
<evidence type="ECO:0000256" key="9">
    <source>
        <dbReference type="SAM" id="MobiDB-lite"/>
    </source>
</evidence>
<comment type="similarity">
    <text evidence="7">Belongs to the DNA polymerase HolA subunit family.</text>
</comment>
<dbReference type="STRING" id="83784.SAMN05192564_102810"/>
<evidence type="ECO:0000256" key="5">
    <source>
        <dbReference type="ARBA" id="ARBA00022705"/>
    </source>
</evidence>
<sequence>MQLRLDALEPHLAKGLAGLYVVYGDEHLLAQEACDRIRATARAAGFTDRSVFTVERGFDWSSLLGASQSMSLFGDRQLVELRIPSGKPGKEGADALKTLAAASSPDVLTLVTLPRVDVATQKSAWFTALAEAGVALKIDPVERAQLPAWVGQRLAQQGQRVAAGEEGRRALQFIAERVEGNLLAAHQEIQKLGLLYPQGVLSFEQIHDAVLNVARYDVFKLNEAMLAGDVSRLSRMLDGLRGEGEAAVLVLWAVVEEVRTLLRIKRGVETGKPLAILLRENRVWGPRERLVGPALSRVTEAALEKGLALAARLDRQVKGLSGGTPGDHRHDPPPDPWSGLFELAMTVASPAKSAPGAGARATAVAPGRPASRPR</sequence>
<keyword evidence="5" id="KW-0235">DNA replication</keyword>
<feature type="domain" description="DNA polymerase III subunit delta C-terminal" evidence="11">
    <location>
        <begin position="219"/>
        <end position="318"/>
    </location>
</feature>
<keyword evidence="6" id="KW-0239">DNA-directed DNA polymerase</keyword>
<evidence type="ECO:0000313" key="13">
    <source>
        <dbReference type="Proteomes" id="UP000198638"/>
    </source>
</evidence>
<dbReference type="InterPro" id="IPR032780">
    <property type="entry name" value="DNA_pol3_delt_C"/>
</dbReference>
<proteinExistence type="inferred from homology"/>
<dbReference type="Gene3D" id="1.10.8.60">
    <property type="match status" value="1"/>
</dbReference>
<evidence type="ECO:0000256" key="4">
    <source>
        <dbReference type="ARBA" id="ARBA00022695"/>
    </source>
</evidence>
<evidence type="ECO:0000256" key="3">
    <source>
        <dbReference type="ARBA" id="ARBA00022679"/>
    </source>
</evidence>
<protein>
    <recommendedName>
        <fullName evidence="2">DNA polymerase III subunit delta</fullName>
        <ecNumber evidence="1">2.7.7.7</ecNumber>
    </recommendedName>
</protein>
<evidence type="ECO:0000313" key="12">
    <source>
        <dbReference type="EMBL" id="SEA71307.1"/>
    </source>
</evidence>
<dbReference type="Pfam" id="PF14840">
    <property type="entry name" value="DNA_pol3_delt_C"/>
    <property type="match status" value="1"/>
</dbReference>
<comment type="catalytic activity">
    <reaction evidence="8">
        <text>DNA(n) + a 2'-deoxyribonucleoside 5'-triphosphate = DNA(n+1) + diphosphate</text>
        <dbReference type="Rhea" id="RHEA:22508"/>
        <dbReference type="Rhea" id="RHEA-COMP:17339"/>
        <dbReference type="Rhea" id="RHEA-COMP:17340"/>
        <dbReference type="ChEBI" id="CHEBI:33019"/>
        <dbReference type="ChEBI" id="CHEBI:61560"/>
        <dbReference type="ChEBI" id="CHEBI:173112"/>
        <dbReference type="EC" id="2.7.7.7"/>
    </reaction>
</comment>
<keyword evidence="4" id="KW-0548">Nucleotidyltransferase</keyword>
<organism evidence="12 13">
    <name type="scientific">Paraburkholderia sartisoli</name>
    <dbReference type="NCBI Taxonomy" id="83784"/>
    <lineage>
        <taxon>Bacteria</taxon>
        <taxon>Pseudomonadati</taxon>
        <taxon>Pseudomonadota</taxon>
        <taxon>Betaproteobacteria</taxon>
        <taxon>Burkholderiales</taxon>
        <taxon>Burkholderiaceae</taxon>
        <taxon>Paraburkholderia</taxon>
    </lineage>
</organism>
<evidence type="ECO:0000256" key="7">
    <source>
        <dbReference type="ARBA" id="ARBA00034754"/>
    </source>
</evidence>
<dbReference type="InterPro" id="IPR010372">
    <property type="entry name" value="DNA_pol3_delta_N"/>
</dbReference>
<dbReference type="EMBL" id="FNRQ01000002">
    <property type="protein sequence ID" value="SEA71307.1"/>
    <property type="molecule type" value="Genomic_DNA"/>
</dbReference>
<dbReference type="CDD" id="cd18138">
    <property type="entry name" value="HLD_clamp_pol_III_delta"/>
    <property type="match status" value="1"/>
</dbReference>
<evidence type="ECO:0000256" key="2">
    <source>
        <dbReference type="ARBA" id="ARBA00017703"/>
    </source>
</evidence>
<name>A0A1H4DFE4_9BURK</name>
<dbReference type="NCBIfam" id="TIGR01128">
    <property type="entry name" value="holA"/>
    <property type="match status" value="1"/>
</dbReference>
<dbReference type="SUPFAM" id="SSF48019">
    <property type="entry name" value="post-AAA+ oligomerization domain-like"/>
    <property type="match status" value="1"/>
</dbReference>
<dbReference type="AlphaFoldDB" id="A0A1H4DFE4"/>
<dbReference type="Gene3D" id="1.20.272.10">
    <property type="match status" value="1"/>
</dbReference>
<dbReference type="EC" id="2.7.7.7" evidence="1"/>
<dbReference type="InterPro" id="IPR008921">
    <property type="entry name" value="DNA_pol3_clamp-load_cplx_C"/>
</dbReference>
<evidence type="ECO:0000256" key="8">
    <source>
        <dbReference type="ARBA" id="ARBA00049244"/>
    </source>
</evidence>
<dbReference type="PANTHER" id="PTHR34388">
    <property type="entry name" value="DNA POLYMERASE III SUBUNIT DELTA"/>
    <property type="match status" value="1"/>
</dbReference>
<dbReference type="InterPro" id="IPR005790">
    <property type="entry name" value="DNA_polIII_delta"/>
</dbReference>
<evidence type="ECO:0000259" key="11">
    <source>
        <dbReference type="Pfam" id="PF14840"/>
    </source>
</evidence>
<dbReference type="OrthoDB" id="9770982at2"/>
<evidence type="ECO:0000256" key="1">
    <source>
        <dbReference type="ARBA" id="ARBA00012417"/>
    </source>
</evidence>
<dbReference type="RefSeq" id="WP_090532704.1">
    <property type="nucleotide sequence ID" value="NZ_FNRQ01000002.1"/>
</dbReference>
<dbReference type="GO" id="GO:0009360">
    <property type="term" value="C:DNA polymerase III complex"/>
    <property type="evidence" value="ECO:0007669"/>
    <property type="project" value="InterPro"/>
</dbReference>
<dbReference type="GO" id="GO:0003677">
    <property type="term" value="F:DNA binding"/>
    <property type="evidence" value="ECO:0007669"/>
    <property type="project" value="InterPro"/>
</dbReference>
<feature type="domain" description="DNA polymerase III delta N-terminal" evidence="10">
    <location>
        <begin position="20"/>
        <end position="132"/>
    </location>
</feature>
<dbReference type="Pfam" id="PF06144">
    <property type="entry name" value="DNA_pol3_delta"/>
    <property type="match status" value="1"/>
</dbReference>
<evidence type="ECO:0000256" key="6">
    <source>
        <dbReference type="ARBA" id="ARBA00022932"/>
    </source>
</evidence>
<keyword evidence="13" id="KW-1185">Reference proteome</keyword>
<dbReference type="GO" id="GO:0003887">
    <property type="term" value="F:DNA-directed DNA polymerase activity"/>
    <property type="evidence" value="ECO:0007669"/>
    <property type="project" value="UniProtKB-KW"/>
</dbReference>
<reference evidence="13" key="1">
    <citation type="submission" date="2016-10" db="EMBL/GenBank/DDBJ databases">
        <authorList>
            <person name="Varghese N."/>
            <person name="Submissions S."/>
        </authorList>
    </citation>
    <scope>NUCLEOTIDE SEQUENCE [LARGE SCALE GENOMIC DNA]</scope>
    <source>
        <strain evidence="13">LMG 24000</strain>
    </source>
</reference>
<evidence type="ECO:0000259" key="10">
    <source>
        <dbReference type="Pfam" id="PF06144"/>
    </source>
</evidence>
<keyword evidence="3" id="KW-0808">Transferase</keyword>
<dbReference type="Gene3D" id="3.40.50.300">
    <property type="entry name" value="P-loop containing nucleotide triphosphate hydrolases"/>
    <property type="match status" value="1"/>
</dbReference>
<dbReference type="InterPro" id="IPR027417">
    <property type="entry name" value="P-loop_NTPase"/>
</dbReference>
<dbReference type="Proteomes" id="UP000198638">
    <property type="component" value="Unassembled WGS sequence"/>
</dbReference>
<feature type="region of interest" description="Disordered" evidence="9">
    <location>
        <begin position="351"/>
        <end position="374"/>
    </location>
</feature>
<feature type="region of interest" description="Disordered" evidence="9">
    <location>
        <begin position="318"/>
        <end position="339"/>
    </location>
</feature>